<accession>A0ABS3M0L9</accession>
<sequence length="141" mass="15157">MRDTAKMMQTGLGDELFQPTGASGDSAPPALYGGRCNSCGYVFFPPQSYGCERCGSTKIDRTELDGRGTLIASAVVHRHLDPARPAPFIVGSMELERRVVVRGLIEAGQDALAPGCPMETMIVAETRPDRGSTDIRFRPAV</sequence>
<dbReference type="InterPro" id="IPR012340">
    <property type="entry name" value="NA-bd_OB-fold"/>
</dbReference>
<dbReference type="PANTHER" id="PTHR34075:SF5">
    <property type="entry name" value="BLR3430 PROTEIN"/>
    <property type="match status" value="1"/>
</dbReference>
<dbReference type="Proteomes" id="UP000664771">
    <property type="component" value="Unassembled WGS sequence"/>
</dbReference>
<dbReference type="SUPFAM" id="SSF50249">
    <property type="entry name" value="Nucleic acid-binding proteins"/>
    <property type="match status" value="1"/>
</dbReference>
<dbReference type="Gene3D" id="6.10.30.10">
    <property type="match status" value="1"/>
</dbReference>
<organism evidence="3 4">
    <name type="scientific">Acetobacter sacchari</name>
    <dbReference type="NCBI Taxonomy" id="2661687"/>
    <lineage>
        <taxon>Bacteria</taxon>
        <taxon>Pseudomonadati</taxon>
        <taxon>Pseudomonadota</taxon>
        <taxon>Alphaproteobacteria</taxon>
        <taxon>Acetobacterales</taxon>
        <taxon>Acetobacteraceae</taxon>
        <taxon>Acetobacter</taxon>
    </lineage>
</organism>
<name>A0ABS3M0L9_9PROT</name>
<dbReference type="RefSeq" id="WP_207883650.1">
    <property type="nucleotide sequence ID" value="NZ_JAFVMF010000028.1"/>
</dbReference>
<reference evidence="3 4" key="1">
    <citation type="submission" date="2021-03" db="EMBL/GenBank/DDBJ databases">
        <title>The complete genome sequence of Acetobacter sacchari TBRC 11175.</title>
        <authorList>
            <person name="Charoenyingcharoen P."/>
            <person name="Yukphan P."/>
        </authorList>
    </citation>
    <scope>NUCLEOTIDE SEQUENCE [LARGE SCALE GENOMIC DNA]</scope>
    <source>
        <strain evidence="3 4">TBRC 11175</strain>
    </source>
</reference>
<gene>
    <name evidence="3" type="ORF">J2D73_18075</name>
</gene>
<dbReference type="InterPro" id="IPR022002">
    <property type="entry name" value="ChsH2_Znr"/>
</dbReference>
<evidence type="ECO:0000259" key="2">
    <source>
        <dbReference type="Pfam" id="PF12172"/>
    </source>
</evidence>
<keyword evidence="4" id="KW-1185">Reference proteome</keyword>
<evidence type="ECO:0000313" key="4">
    <source>
        <dbReference type="Proteomes" id="UP000664771"/>
    </source>
</evidence>
<dbReference type="PANTHER" id="PTHR34075">
    <property type="entry name" value="BLR3430 PROTEIN"/>
    <property type="match status" value="1"/>
</dbReference>
<dbReference type="InterPro" id="IPR052513">
    <property type="entry name" value="Thioester_dehydratase-like"/>
</dbReference>
<evidence type="ECO:0000256" key="1">
    <source>
        <dbReference type="SAM" id="MobiDB-lite"/>
    </source>
</evidence>
<dbReference type="Pfam" id="PF12172">
    <property type="entry name" value="zf-ChsH2"/>
    <property type="match status" value="1"/>
</dbReference>
<comment type="caution">
    <text evidence="3">The sequence shown here is derived from an EMBL/GenBank/DDBJ whole genome shotgun (WGS) entry which is preliminary data.</text>
</comment>
<protein>
    <recommendedName>
        <fullName evidence="2">ChsH2 rubredoxin-like zinc ribbon domain-containing protein</fullName>
    </recommendedName>
</protein>
<dbReference type="EMBL" id="JAFVMF010000028">
    <property type="protein sequence ID" value="MBO1361694.1"/>
    <property type="molecule type" value="Genomic_DNA"/>
</dbReference>
<evidence type="ECO:0000313" key="3">
    <source>
        <dbReference type="EMBL" id="MBO1361694.1"/>
    </source>
</evidence>
<proteinExistence type="predicted"/>
<feature type="domain" description="ChsH2 rubredoxin-like zinc ribbon" evidence="2">
    <location>
        <begin position="29"/>
        <end position="59"/>
    </location>
</feature>
<feature type="region of interest" description="Disordered" evidence="1">
    <location>
        <begin position="1"/>
        <end position="20"/>
    </location>
</feature>